<reference evidence="4 5" key="1">
    <citation type="submission" date="2018-05" db="EMBL/GenBank/DDBJ databases">
        <title>Genomic Encyclopedia of Type Strains, Phase IV (KMG-IV): sequencing the most valuable type-strain genomes for metagenomic binning, comparative biology and taxonomic classification.</title>
        <authorList>
            <person name="Goeker M."/>
        </authorList>
    </citation>
    <scope>NUCLEOTIDE SEQUENCE [LARGE SCALE GENOMIC DNA]</scope>
    <source>
        <strain evidence="4 5">DSM 22999</strain>
    </source>
</reference>
<dbReference type="Pfam" id="PF15935">
    <property type="entry name" value="RnlA_toxin"/>
    <property type="match status" value="1"/>
</dbReference>
<sequence>MCDRNQFKDLNLDREQLESCLRQFCQSRQATPELVDNESSSKIIYKIIKAGIEPARIVFHLKTNGTTTIQVTEGKNKELNIEVAEYIRLHLCQNEISSLNMSISGINDSIIDLILDEIESIREKNDVIVESKQIDGGTLYQLKSLTFNDQLNISFYPSKNRLLIQGRPLSCYKIVAYALSTEIDTDTLAKILYKKDELDKVIVRTEISEDLLRIKLCKSYDKLPDLIRNLLVSSYCVKAASPHLLEYSMLTYCELKALEGVIKAKFLENGIVEIPNNIGELFNCTATPITLNTDILIKHAKLNGIRSSLEQAYTYYRQRRHSLFHMEGFTEATAKVNSLQEALNIGDKVYNKIEVILPLFLHSYSRGFNRHSERLKNLRFSVRLCNSTSFRSIIPFLYSSFNTRATANLCSIWGRG</sequence>
<dbReference type="Gene3D" id="3.30.310.240">
    <property type="entry name" value="Bacterial toxin RNase RnlA/LsoA, N-terminal domain"/>
    <property type="match status" value="1"/>
</dbReference>
<gene>
    <name evidence="4" type="ORF">C8D76_10266</name>
</gene>
<dbReference type="InterPro" id="IPR031845">
    <property type="entry name" value="RnlA_toxin_NRD"/>
</dbReference>
<evidence type="ECO:0000313" key="4">
    <source>
        <dbReference type="EMBL" id="PVX41370.1"/>
    </source>
</evidence>
<protein>
    <submittedName>
        <fullName evidence="4">RnlA-like RNase toxin of RnlAB toxin-antitoxin system</fullName>
    </submittedName>
</protein>
<feature type="domain" description="Bacterial toxin RNase RnlA/LsoA DBD" evidence="2">
    <location>
        <begin position="209"/>
        <end position="327"/>
    </location>
</feature>
<organism evidence="4 5">
    <name type="scientific">Alitibacter langaaensis DSM 22999</name>
    <dbReference type="NCBI Taxonomy" id="1122935"/>
    <lineage>
        <taxon>Bacteria</taxon>
        <taxon>Pseudomonadati</taxon>
        <taxon>Pseudomonadota</taxon>
        <taxon>Gammaproteobacteria</taxon>
        <taxon>Pasteurellales</taxon>
        <taxon>Pasteurellaceae</taxon>
        <taxon>Alitibacter</taxon>
    </lineage>
</organism>
<evidence type="ECO:0000259" key="3">
    <source>
        <dbReference type="Pfam" id="PF19417"/>
    </source>
</evidence>
<evidence type="ECO:0000259" key="1">
    <source>
        <dbReference type="Pfam" id="PF15935"/>
    </source>
</evidence>
<dbReference type="Pfam" id="PF19034">
    <property type="entry name" value="RnlA-toxin_DBD"/>
    <property type="match status" value="1"/>
</dbReference>
<dbReference type="Gene3D" id="6.10.250.2650">
    <property type="match status" value="1"/>
</dbReference>
<feature type="domain" description="Bacterial toxin RNase RnlA/LsoA N-terminal" evidence="3">
    <location>
        <begin position="7"/>
        <end position="87"/>
    </location>
</feature>
<dbReference type="RefSeq" id="WP_116631162.1">
    <property type="nucleotide sequence ID" value="NZ_QENU01000002.1"/>
</dbReference>
<feature type="domain" description="Bacterial toxin RNase RnlA/LsoA N-terminal repeated" evidence="1">
    <location>
        <begin position="101"/>
        <end position="180"/>
    </location>
</feature>
<dbReference type="Gene3D" id="3.30.160.690">
    <property type="entry name" value="Bacterial toxin RNase RnlA/LsoA, N repeated domain"/>
    <property type="match status" value="1"/>
</dbReference>
<proteinExistence type="predicted"/>
<keyword evidence="5" id="KW-1185">Reference proteome</keyword>
<dbReference type="Proteomes" id="UP000245909">
    <property type="component" value="Unassembled WGS sequence"/>
</dbReference>
<dbReference type="InterPro" id="IPR045837">
    <property type="entry name" value="RnlA_toxin_N"/>
</dbReference>
<comment type="caution">
    <text evidence="4">The sequence shown here is derived from an EMBL/GenBank/DDBJ whole genome shotgun (WGS) entry which is preliminary data.</text>
</comment>
<name>A0A2U0TCP5_9PAST</name>
<dbReference type="OrthoDB" id="6398311at2"/>
<evidence type="ECO:0000259" key="2">
    <source>
        <dbReference type="Pfam" id="PF19034"/>
    </source>
</evidence>
<dbReference type="AlphaFoldDB" id="A0A2U0TCP5"/>
<dbReference type="GO" id="GO:0004521">
    <property type="term" value="F:RNA endonuclease activity"/>
    <property type="evidence" value="ECO:0007669"/>
    <property type="project" value="InterPro"/>
</dbReference>
<dbReference type="EMBL" id="QENU01000002">
    <property type="protein sequence ID" value="PVX41370.1"/>
    <property type="molecule type" value="Genomic_DNA"/>
</dbReference>
<evidence type="ECO:0000313" key="5">
    <source>
        <dbReference type="Proteomes" id="UP000245909"/>
    </source>
</evidence>
<dbReference type="Gene3D" id="1.10.8.1130">
    <property type="entry name" value="Bacterial toxin RNase RnlA/LsoA, C-terminal Dmd-binding domain"/>
    <property type="match status" value="1"/>
</dbReference>
<dbReference type="InterPro" id="IPR043994">
    <property type="entry name" value="RnlA/LsoA-toxin_DBD"/>
</dbReference>
<accession>A0A2U0TCP5</accession>
<dbReference type="Pfam" id="PF19417">
    <property type="entry name" value="RnlA_toxin_N"/>
    <property type="match status" value="1"/>
</dbReference>